<accession>A0A3B0A9E3</accession>
<dbReference type="InterPro" id="IPR031325">
    <property type="entry name" value="RHS_repeat"/>
</dbReference>
<keyword evidence="2" id="KW-1185">Reference proteome</keyword>
<reference evidence="1 2" key="1">
    <citation type="journal article" date="2015" name="Antonie Van Leeuwenhoek">
        <title>Streptomyces klenkii sp. nov., isolated from deep marine sediment.</title>
        <authorList>
            <person name="Veyisoglu A."/>
            <person name="Sahin N."/>
        </authorList>
    </citation>
    <scope>NUCLEOTIDE SEQUENCE [LARGE SCALE GENOMIC DNA]</scope>
    <source>
        <strain evidence="1 2">KCTC 29202</strain>
    </source>
</reference>
<name>A0A3B0A9E3_9ACTN</name>
<dbReference type="NCBIfam" id="TIGR01643">
    <property type="entry name" value="YD_repeat_2x"/>
    <property type="match status" value="2"/>
</dbReference>
<dbReference type="Proteomes" id="UP000270343">
    <property type="component" value="Unassembled WGS sequence"/>
</dbReference>
<proteinExistence type="predicted"/>
<dbReference type="Pfam" id="PF05593">
    <property type="entry name" value="RHS_repeat"/>
    <property type="match status" value="2"/>
</dbReference>
<dbReference type="InterPro" id="IPR006530">
    <property type="entry name" value="YD"/>
</dbReference>
<organism evidence="1 2">
    <name type="scientific">Streptomyces klenkii</name>
    <dbReference type="NCBI Taxonomy" id="1420899"/>
    <lineage>
        <taxon>Bacteria</taxon>
        <taxon>Bacillati</taxon>
        <taxon>Actinomycetota</taxon>
        <taxon>Actinomycetes</taxon>
        <taxon>Kitasatosporales</taxon>
        <taxon>Streptomycetaceae</taxon>
        <taxon>Streptomyces</taxon>
    </lineage>
</organism>
<protein>
    <submittedName>
        <fullName evidence="1">Type IV secretion protein Rhs</fullName>
    </submittedName>
</protein>
<sequence length="134" mass="15443">MVQHRSYVYRQDGHLTEIEDLVAGTHRFTLDPLGRVTEVETRGRRETYAYDGAGNVVQAGLPGQQADGDRLVDGTLITRSGRTVHEYDGQGRRVRSTRRLLNGQKRSWSYTWDAEDRLVRVTTPDGDEWRYIYD</sequence>
<evidence type="ECO:0000313" key="2">
    <source>
        <dbReference type="Proteomes" id="UP000270343"/>
    </source>
</evidence>
<dbReference type="Gene3D" id="2.180.10.10">
    <property type="entry name" value="RHS repeat-associated core"/>
    <property type="match status" value="1"/>
</dbReference>
<comment type="caution">
    <text evidence="1">The sequence shown here is derived from an EMBL/GenBank/DDBJ whole genome shotgun (WGS) entry which is preliminary data.</text>
</comment>
<feature type="non-terminal residue" evidence="1">
    <location>
        <position position="134"/>
    </location>
</feature>
<dbReference type="EMBL" id="RBAM01000059">
    <property type="protein sequence ID" value="RKN56944.1"/>
    <property type="molecule type" value="Genomic_DNA"/>
</dbReference>
<gene>
    <name evidence="1" type="ORF">D7231_34535</name>
</gene>
<evidence type="ECO:0000313" key="1">
    <source>
        <dbReference type="EMBL" id="RKN56944.1"/>
    </source>
</evidence>
<dbReference type="AlphaFoldDB" id="A0A3B0A9E3"/>